<protein>
    <submittedName>
        <fullName evidence="14">Vesicle transport protein SEC20</fullName>
    </submittedName>
</protein>
<evidence type="ECO:0000256" key="5">
    <source>
        <dbReference type="ARBA" id="ARBA00022892"/>
    </source>
</evidence>
<accession>A0A0R3SVA9</accession>
<evidence type="ECO:0000256" key="1">
    <source>
        <dbReference type="ARBA" id="ARBA00004163"/>
    </source>
</evidence>
<reference evidence="14" key="1">
    <citation type="submission" date="2017-02" db="UniProtKB">
        <authorList>
            <consortium name="WormBaseParasite"/>
        </authorList>
    </citation>
    <scope>IDENTIFICATION</scope>
</reference>
<feature type="transmembrane region" description="Helical" evidence="10">
    <location>
        <begin position="195"/>
        <end position="218"/>
    </location>
</feature>
<dbReference type="GO" id="GO:0005484">
    <property type="term" value="F:SNAP receptor activity"/>
    <property type="evidence" value="ECO:0007669"/>
    <property type="project" value="InterPro"/>
</dbReference>
<name>A0A0R3SVA9_HYMDI</name>
<evidence type="ECO:0000313" key="14">
    <source>
        <dbReference type="WBParaSite" id="HDID_0000949801-mRNA-1"/>
    </source>
</evidence>
<organism evidence="14">
    <name type="scientific">Hymenolepis diminuta</name>
    <name type="common">Rat tapeworm</name>
    <dbReference type="NCBI Taxonomy" id="6216"/>
    <lineage>
        <taxon>Eukaryota</taxon>
        <taxon>Metazoa</taxon>
        <taxon>Spiralia</taxon>
        <taxon>Lophotrochozoa</taxon>
        <taxon>Platyhelminthes</taxon>
        <taxon>Cestoda</taxon>
        <taxon>Eucestoda</taxon>
        <taxon>Cyclophyllidea</taxon>
        <taxon>Hymenolepididae</taxon>
        <taxon>Hymenolepis</taxon>
    </lineage>
</organism>
<keyword evidence="3 10" id="KW-0812">Transmembrane</keyword>
<sequence>MSTRLVFQQCVDECSQIQNIVTSILSINDKSCSINAKRKLFDSLQSDARKHLSNLKSFVSKLYQMLELTPSPETIKKLKAVEGQYTSIQESFRKAIYTTSKSLEIAERTSLISSSTRTKEDDSDFQDQLQASLELTADMRVHARRLAEEVARGNANAEMVDESSNQVEANLRGLKEMEGQLNVASRLGARLSKRFIIDCFIFLLVFGFFYLTVAHIVLKRLYLYRLFGM</sequence>
<keyword evidence="2" id="KW-0813">Transport</keyword>
<reference evidence="12 13" key="2">
    <citation type="submission" date="2018-11" db="EMBL/GenBank/DDBJ databases">
        <authorList>
            <consortium name="Pathogen Informatics"/>
        </authorList>
    </citation>
    <scope>NUCLEOTIDE SEQUENCE [LARGE SCALE GENOMIC DNA]</scope>
</reference>
<keyword evidence="4" id="KW-0256">Endoplasmic reticulum</keyword>
<dbReference type="GO" id="GO:0031201">
    <property type="term" value="C:SNARE complex"/>
    <property type="evidence" value="ECO:0007669"/>
    <property type="project" value="TreeGrafter"/>
</dbReference>
<evidence type="ECO:0000256" key="4">
    <source>
        <dbReference type="ARBA" id="ARBA00022824"/>
    </source>
</evidence>
<comment type="similarity">
    <text evidence="9">Belongs to the SEC20 family.</text>
</comment>
<dbReference type="Proteomes" id="UP000274504">
    <property type="component" value="Unassembled WGS sequence"/>
</dbReference>
<evidence type="ECO:0000256" key="2">
    <source>
        <dbReference type="ARBA" id="ARBA00022448"/>
    </source>
</evidence>
<dbReference type="PANTHER" id="PTHR12825:SF0">
    <property type="entry name" value="VESICLE TRANSPORT PROTEIN SEC20"/>
    <property type="match status" value="1"/>
</dbReference>
<proteinExistence type="inferred from homology"/>
<dbReference type="OrthoDB" id="46868at2759"/>
<evidence type="ECO:0000256" key="7">
    <source>
        <dbReference type="ARBA" id="ARBA00023054"/>
    </source>
</evidence>
<keyword evidence="5" id="KW-0931">ER-Golgi transport</keyword>
<evidence type="ECO:0000313" key="12">
    <source>
        <dbReference type="EMBL" id="VDL61869.1"/>
    </source>
</evidence>
<dbReference type="AlphaFoldDB" id="A0A0R3SVA9"/>
<feature type="domain" description="Sec20 C-terminal" evidence="11">
    <location>
        <begin position="134"/>
        <end position="221"/>
    </location>
</feature>
<evidence type="ECO:0000256" key="8">
    <source>
        <dbReference type="ARBA" id="ARBA00023136"/>
    </source>
</evidence>
<dbReference type="PANTHER" id="PTHR12825">
    <property type="entry name" value="BNIP1-RELATED"/>
    <property type="match status" value="1"/>
</dbReference>
<evidence type="ECO:0000259" key="11">
    <source>
        <dbReference type="Pfam" id="PF03908"/>
    </source>
</evidence>
<dbReference type="WBParaSite" id="HDID_0000949801-mRNA-1">
    <property type="protein sequence ID" value="HDID_0000949801-mRNA-1"/>
    <property type="gene ID" value="HDID_0000949801"/>
</dbReference>
<comment type="subcellular location">
    <subcellularLocation>
        <location evidence="1">Endoplasmic reticulum membrane</location>
        <topology evidence="1">Single-pass type IV membrane protein</topology>
    </subcellularLocation>
</comment>
<dbReference type="EMBL" id="UYSG01011304">
    <property type="protein sequence ID" value="VDL61869.1"/>
    <property type="molecule type" value="Genomic_DNA"/>
</dbReference>
<evidence type="ECO:0000256" key="6">
    <source>
        <dbReference type="ARBA" id="ARBA00022989"/>
    </source>
</evidence>
<dbReference type="GO" id="GO:0006890">
    <property type="term" value="P:retrograde vesicle-mediated transport, Golgi to endoplasmic reticulum"/>
    <property type="evidence" value="ECO:0007669"/>
    <property type="project" value="InterPro"/>
</dbReference>
<dbReference type="STRING" id="6216.A0A0R3SVA9"/>
<keyword evidence="8 10" id="KW-0472">Membrane</keyword>
<evidence type="ECO:0000256" key="10">
    <source>
        <dbReference type="SAM" id="Phobius"/>
    </source>
</evidence>
<evidence type="ECO:0000256" key="9">
    <source>
        <dbReference type="ARBA" id="ARBA00037934"/>
    </source>
</evidence>
<evidence type="ECO:0000256" key="3">
    <source>
        <dbReference type="ARBA" id="ARBA00022692"/>
    </source>
</evidence>
<evidence type="ECO:0000313" key="13">
    <source>
        <dbReference type="Proteomes" id="UP000274504"/>
    </source>
</evidence>
<gene>
    <name evidence="12" type="ORF">HDID_LOCUS9496</name>
</gene>
<dbReference type="Pfam" id="PF03908">
    <property type="entry name" value="Sec20"/>
    <property type="match status" value="1"/>
</dbReference>
<dbReference type="InterPro" id="IPR005606">
    <property type="entry name" value="Sec20"/>
</dbReference>
<dbReference type="GO" id="GO:0005789">
    <property type="term" value="C:endoplasmic reticulum membrane"/>
    <property type="evidence" value="ECO:0007669"/>
    <property type="project" value="UniProtKB-SubCell"/>
</dbReference>
<keyword evidence="6 10" id="KW-1133">Transmembrane helix</keyword>
<dbReference type="InterPro" id="IPR056173">
    <property type="entry name" value="Sec20_C"/>
</dbReference>
<keyword evidence="7" id="KW-0175">Coiled coil</keyword>